<dbReference type="Pfam" id="PF01618">
    <property type="entry name" value="MotA_ExbB"/>
    <property type="match status" value="1"/>
</dbReference>
<keyword evidence="6 9" id="KW-1133">Transmembrane helix</keyword>
<protein>
    <submittedName>
        <fullName evidence="11">MotA/TolQ/ExbB proton channel family protein</fullName>
    </submittedName>
</protein>
<keyword evidence="2 8" id="KW-0813">Transport</keyword>
<gene>
    <name evidence="11" type="ORF">J5O05_15955</name>
</gene>
<dbReference type="GO" id="GO:0005886">
    <property type="term" value="C:plasma membrane"/>
    <property type="evidence" value="ECO:0007669"/>
    <property type="project" value="UniProtKB-SubCell"/>
</dbReference>
<evidence type="ECO:0000256" key="8">
    <source>
        <dbReference type="RuleBase" id="RU004057"/>
    </source>
</evidence>
<evidence type="ECO:0000256" key="2">
    <source>
        <dbReference type="ARBA" id="ARBA00022448"/>
    </source>
</evidence>
<evidence type="ECO:0000256" key="4">
    <source>
        <dbReference type="ARBA" id="ARBA00022692"/>
    </source>
</evidence>
<keyword evidence="7 9" id="KW-0472">Membrane</keyword>
<keyword evidence="3" id="KW-1003">Cell membrane</keyword>
<feature type="transmembrane region" description="Helical" evidence="9">
    <location>
        <begin position="46"/>
        <end position="68"/>
    </location>
</feature>
<reference evidence="11" key="1">
    <citation type="submission" date="2021-03" db="EMBL/GenBank/DDBJ databases">
        <title>Complete Genome of Pseudoalteromonas xiamenensis STKMTI.2, a new potential marine bacterium producing anti-Vibrio compounds.</title>
        <authorList>
            <person name="Handayani D.P."/>
            <person name="Isnansetyo A."/>
            <person name="Istiqomah I."/>
            <person name="Jumina J."/>
        </authorList>
    </citation>
    <scope>NUCLEOTIDE SEQUENCE</scope>
    <source>
        <strain evidence="11">STKMTI.2</strain>
    </source>
</reference>
<dbReference type="EMBL" id="CP072133">
    <property type="protein sequence ID" value="QTH71262.1"/>
    <property type="molecule type" value="Genomic_DNA"/>
</dbReference>
<dbReference type="Proteomes" id="UP000664904">
    <property type="component" value="Chromosome"/>
</dbReference>
<dbReference type="PANTHER" id="PTHR30625:SF15">
    <property type="entry name" value="BIOPOLYMER TRANSPORT PROTEIN EXBB"/>
    <property type="match status" value="1"/>
</dbReference>
<evidence type="ECO:0000313" key="12">
    <source>
        <dbReference type="Proteomes" id="UP000664904"/>
    </source>
</evidence>
<dbReference type="KEGG" id="pxi:J5O05_15955"/>
<keyword evidence="12" id="KW-1185">Reference proteome</keyword>
<sequence>MNEILTNPLCWFMFAVAAASYYYSFVCLFSEQVCPKVMLGLDTAQVLTAALPLLGLLGTIVGLLQSFNALSLGLGADSASLTAGIADALYTTELGLLLAIPGWLLGSQKPKSSGALN</sequence>
<comment type="similarity">
    <text evidence="8">Belongs to the exbB/tolQ family.</text>
</comment>
<evidence type="ECO:0000256" key="6">
    <source>
        <dbReference type="ARBA" id="ARBA00022989"/>
    </source>
</evidence>
<feature type="domain" description="MotA/TolQ/ExbB proton channel" evidence="10">
    <location>
        <begin position="40"/>
        <end position="104"/>
    </location>
</feature>
<dbReference type="GO" id="GO:0017038">
    <property type="term" value="P:protein import"/>
    <property type="evidence" value="ECO:0007669"/>
    <property type="project" value="TreeGrafter"/>
</dbReference>
<dbReference type="InterPro" id="IPR050790">
    <property type="entry name" value="ExbB/TolQ_transport"/>
</dbReference>
<name>A0A975HKT9_9GAMM</name>
<evidence type="ECO:0000256" key="1">
    <source>
        <dbReference type="ARBA" id="ARBA00004651"/>
    </source>
</evidence>
<evidence type="ECO:0000256" key="3">
    <source>
        <dbReference type="ARBA" id="ARBA00022475"/>
    </source>
</evidence>
<dbReference type="AlphaFoldDB" id="A0A975HKT9"/>
<feature type="transmembrane region" description="Helical" evidence="9">
    <location>
        <begin position="12"/>
        <end position="34"/>
    </location>
</feature>
<evidence type="ECO:0000256" key="9">
    <source>
        <dbReference type="SAM" id="Phobius"/>
    </source>
</evidence>
<evidence type="ECO:0000313" key="11">
    <source>
        <dbReference type="EMBL" id="QTH71262.1"/>
    </source>
</evidence>
<organism evidence="11 12">
    <name type="scientific">Pseudoalteromonas xiamenensis</name>
    <dbReference type="NCBI Taxonomy" id="882626"/>
    <lineage>
        <taxon>Bacteria</taxon>
        <taxon>Pseudomonadati</taxon>
        <taxon>Pseudomonadota</taxon>
        <taxon>Gammaproteobacteria</taxon>
        <taxon>Alteromonadales</taxon>
        <taxon>Pseudoalteromonadaceae</taxon>
        <taxon>Pseudoalteromonas</taxon>
    </lineage>
</organism>
<evidence type="ECO:0000256" key="7">
    <source>
        <dbReference type="ARBA" id="ARBA00023136"/>
    </source>
</evidence>
<keyword evidence="4 9" id="KW-0812">Transmembrane</keyword>
<feature type="transmembrane region" description="Helical" evidence="9">
    <location>
        <begin position="88"/>
        <end position="106"/>
    </location>
</feature>
<evidence type="ECO:0000259" key="10">
    <source>
        <dbReference type="Pfam" id="PF01618"/>
    </source>
</evidence>
<dbReference type="RefSeq" id="WP_208842903.1">
    <property type="nucleotide sequence ID" value="NZ_CP072133.1"/>
</dbReference>
<keyword evidence="5 8" id="KW-0653">Protein transport</keyword>
<dbReference type="InterPro" id="IPR002898">
    <property type="entry name" value="MotA_ExbB_proton_chnl"/>
</dbReference>
<evidence type="ECO:0000256" key="5">
    <source>
        <dbReference type="ARBA" id="ARBA00022927"/>
    </source>
</evidence>
<comment type="subcellular location">
    <subcellularLocation>
        <location evidence="1">Cell membrane</location>
        <topology evidence="1">Multi-pass membrane protein</topology>
    </subcellularLocation>
    <subcellularLocation>
        <location evidence="8">Membrane</location>
        <topology evidence="8">Multi-pass membrane protein</topology>
    </subcellularLocation>
</comment>
<dbReference type="PANTHER" id="PTHR30625">
    <property type="entry name" value="PROTEIN TOLQ"/>
    <property type="match status" value="1"/>
</dbReference>
<proteinExistence type="inferred from homology"/>
<accession>A0A975HKT9</accession>